<reference evidence="3 4" key="1">
    <citation type="submission" date="2024-10" db="EMBL/GenBank/DDBJ databases">
        <title>Updated reference genomes for cyclostephanoid diatoms.</title>
        <authorList>
            <person name="Roberts W.R."/>
            <person name="Alverson A.J."/>
        </authorList>
    </citation>
    <scope>NUCLEOTIDE SEQUENCE [LARGE SCALE GENOMIC DNA]</scope>
    <source>
        <strain evidence="3 4">AJA276-08</strain>
    </source>
</reference>
<keyword evidence="4" id="KW-1185">Reference proteome</keyword>
<organism evidence="3 4">
    <name type="scientific">Stephanodiscus triporus</name>
    <dbReference type="NCBI Taxonomy" id="2934178"/>
    <lineage>
        <taxon>Eukaryota</taxon>
        <taxon>Sar</taxon>
        <taxon>Stramenopiles</taxon>
        <taxon>Ochrophyta</taxon>
        <taxon>Bacillariophyta</taxon>
        <taxon>Coscinodiscophyceae</taxon>
        <taxon>Thalassiosirophycidae</taxon>
        <taxon>Stephanodiscales</taxon>
        <taxon>Stephanodiscaceae</taxon>
        <taxon>Stephanodiscus</taxon>
    </lineage>
</organism>
<dbReference type="AlphaFoldDB" id="A0ABD3Q8X6"/>
<dbReference type="InterPro" id="IPR051222">
    <property type="entry name" value="PPR/CCM1_RNA-binding"/>
</dbReference>
<dbReference type="Gene3D" id="1.25.40.10">
    <property type="entry name" value="Tetratricopeptide repeat domain"/>
    <property type="match status" value="4"/>
</dbReference>
<sequence length="892" mass="98235">MSESDLAKSRSFMSIAPEMEGTSRARRCAKCCWNACTQEGRATMWKEKNHEVVIDAEMYNVCMSAWNGCDDVDGETIARRVRSVMTRMEERWHASRRCSGGDDDDAGGGGDDDGAHRVGYNILIDSYAKWNDNDSSDVVESILANMNASADDAAKSDDITERAYASRIRPDGVTYNSIMNYHAARAYADRGRSAQRAEDVLLRMSEEASKRRRLGGDVDGDESSSLHLRMDATSFNTVLKAWGKSGGGMNAAKRAESVLRTMMRLRDEGHDDVGPDPISFSTVMGAYSRVDAEDLAEAVDRAMALLDDLEAAGTTTSWSGEDVAPCYNAAANVVVRSGTIDAVERIEGLMNRMRGNFAGARPDCRMLTSYVAAHVGGDGSDDESFRRGKGLLVEMMTTREAGPEIEPDSIPFNVLLDRVLKGKSPNRMKHADELMDAMEGIGGNARPDLTTYSMMIGALSRSTMEDSEQKAVDHLRSMLKSYRDGYQKAKPDSFVFNCVIGMLSRSKQSWADNVIYRTLMAMESQQKKGNTSVIPDTITYNMVIGKLAQTSPATKENAKKVMDILKNMENPDIITYTNVLKIQEKVNPQKASDIAMSYLERAISSSDRVQVDRLGFQSLLFALSRSCSMEHARMARKAWEWMEKYEKAKKGGVLDSNLCNLVLVAYSKANDAMAAEEALLFLSERIGRYNKGDRTVLLPTVVGFSATLVSLGKANRVDDAFRLLDIMNVLHRDGIPGIEPDDGCYTSILGPLAQSEAANAAPQALRVVKRMKEDLGSLSAAALNAAINSCARTARDAIAKRKAIDIAFILFHLGRESGACDDITYGLMIRTCIRLTDDDDTRIKLVEPLFKLCAKSGLVGRMVRGEVEKLNNGLMHQIRVEWTSNVKDDQIL</sequence>
<dbReference type="EMBL" id="JALLAZ020000371">
    <property type="protein sequence ID" value="KAL3796824.1"/>
    <property type="molecule type" value="Genomic_DNA"/>
</dbReference>
<feature type="compositionally biased region" description="Acidic residues" evidence="2">
    <location>
        <begin position="101"/>
        <end position="112"/>
    </location>
</feature>
<dbReference type="PANTHER" id="PTHR47942">
    <property type="entry name" value="TETRATRICOPEPTIDE REPEAT (TPR)-LIKE SUPERFAMILY PROTEIN-RELATED"/>
    <property type="match status" value="1"/>
</dbReference>
<evidence type="ECO:0000313" key="3">
    <source>
        <dbReference type="EMBL" id="KAL3796824.1"/>
    </source>
</evidence>
<dbReference type="InterPro" id="IPR011990">
    <property type="entry name" value="TPR-like_helical_dom_sf"/>
</dbReference>
<evidence type="ECO:0000313" key="4">
    <source>
        <dbReference type="Proteomes" id="UP001530315"/>
    </source>
</evidence>
<proteinExistence type="predicted"/>
<gene>
    <name evidence="3" type="ORF">ACHAW5_002510</name>
</gene>
<evidence type="ECO:0000256" key="2">
    <source>
        <dbReference type="SAM" id="MobiDB-lite"/>
    </source>
</evidence>
<name>A0ABD3Q8X6_9STRA</name>
<protein>
    <recommendedName>
        <fullName evidence="5">Pentacotripeptide-repeat region of PRORP domain-containing protein</fullName>
    </recommendedName>
</protein>
<accession>A0ABD3Q8X6</accession>
<feature type="region of interest" description="Disordered" evidence="2">
    <location>
        <begin position="93"/>
        <end position="112"/>
    </location>
</feature>
<comment type="caution">
    <text evidence="3">The sequence shown here is derived from an EMBL/GenBank/DDBJ whole genome shotgun (WGS) entry which is preliminary data.</text>
</comment>
<evidence type="ECO:0000256" key="1">
    <source>
        <dbReference type="ARBA" id="ARBA00022737"/>
    </source>
</evidence>
<dbReference type="Proteomes" id="UP001530315">
    <property type="component" value="Unassembled WGS sequence"/>
</dbReference>
<dbReference type="PANTHER" id="PTHR47942:SF63">
    <property type="entry name" value="PENTATRICOPEPTIDE REPEAT-CONTAINING PROTEIN"/>
    <property type="match status" value="1"/>
</dbReference>
<keyword evidence="1" id="KW-0677">Repeat</keyword>
<evidence type="ECO:0008006" key="5">
    <source>
        <dbReference type="Google" id="ProtNLM"/>
    </source>
</evidence>